<gene>
    <name evidence="3" type="ORF">MA16_Dca002006</name>
</gene>
<proteinExistence type="predicted"/>
<evidence type="ECO:0000313" key="3">
    <source>
        <dbReference type="EMBL" id="PKU86175.1"/>
    </source>
</evidence>
<evidence type="ECO:0000259" key="2">
    <source>
        <dbReference type="Pfam" id="PF10440"/>
    </source>
</evidence>
<reference evidence="3 4" key="1">
    <citation type="journal article" date="2016" name="Sci. Rep.">
        <title>The Dendrobium catenatum Lindl. genome sequence provides insights into polysaccharide synthase, floral development and adaptive evolution.</title>
        <authorList>
            <person name="Zhang G.Q."/>
            <person name="Xu Q."/>
            <person name="Bian C."/>
            <person name="Tsai W.C."/>
            <person name="Yeh C.M."/>
            <person name="Liu K.W."/>
            <person name="Yoshida K."/>
            <person name="Zhang L.S."/>
            <person name="Chang S.B."/>
            <person name="Chen F."/>
            <person name="Shi Y."/>
            <person name="Su Y.Y."/>
            <person name="Zhang Y.Q."/>
            <person name="Chen L.J."/>
            <person name="Yin Y."/>
            <person name="Lin M."/>
            <person name="Huang H."/>
            <person name="Deng H."/>
            <person name="Wang Z.W."/>
            <person name="Zhu S.L."/>
            <person name="Zhao X."/>
            <person name="Deng C."/>
            <person name="Niu S.C."/>
            <person name="Huang J."/>
            <person name="Wang M."/>
            <person name="Liu G.H."/>
            <person name="Yang H.J."/>
            <person name="Xiao X.J."/>
            <person name="Hsiao Y.Y."/>
            <person name="Wu W.L."/>
            <person name="Chen Y.Y."/>
            <person name="Mitsuda N."/>
            <person name="Ohme-Takagi M."/>
            <person name="Luo Y.B."/>
            <person name="Van de Peer Y."/>
            <person name="Liu Z.J."/>
        </authorList>
    </citation>
    <scope>NUCLEOTIDE SEQUENCE [LARGE SCALE GENOMIC DNA]</scope>
    <source>
        <tissue evidence="3">The whole plant</tissue>
    </source>
</reference>
<reference evidence="3 4" key="2">
    <citation type="journal article" date="2017" name="Nature">
        <title>The Apostasia genome and the evolution of orchids.</title>
        <authorList>
            <person name="Zhang G.Q."/>
            <person name="Liu K.W."/>
            <person name="Li Z."/>
            <person name="Lohaus R."/>
            <person name="Hsiao Y.Y."/>
            <person name="Niu S.C."/>
            <person name="Wang J.Y."/>
            <person name="Lin Y.C."/>
            <person name="Xu Q."/>
            <person name="Chen L.J."/>
            <person name="Yoshida K."/>
            <person name="Fujiwara S."/>
            <person name="Wang Z.W."/>
            <person name="Zhang Y.Q."/>
            <person name="Mitsuda N."/>
            <person name="Wang M."/>
            <person name="Liu G.H."/>
            <person name="Pecoraro L."/>
            <person name="Huang H.X."/>
            <person name="Xiao X.J."/>
            <person name="Lin M."/>
            <person name="Wu X.Y."/>
            <person name="Wu W.L."/>
            <person name="Chen Y.Y."/>
            <person name="Chang S.B."/>
            <person name="Sakamoto S."/>
            <person name="Ohme-Takagi M."/>
            <person name="Yagi M."/>
            <person name="Zeng S.J."/>
            <person name="Shen C.Y."/>
            <person name="Yeh C.M."/>
            <person name="Luo Y.B."/>
            <person name="Tsai W.C."/>
            <person name="Van de Peer Y."/>
            <person name="Liu Z.J."/>
        </authorList>
    </citation>
    <scope>NUCLEOTIDE SEQUENCE [LARGE SCALE GENOMIC DNA]</scope>
    <source>
        <tissue evidence="3">The whole plant</tissue>
    </source>
</reference>
<dbReference type="Gene3D" id="1.10.8.850">
    <property type="entry name" value="Histone-lysine N methyltransferase , C-terminal domain-like"/>
    <property type="match status" value="1"/>
</dbReference>
<sequence length="229" mass="25458">MDAAIAALTPLGFEKTRIRKTVNMLVKAYNDPESGWFFVEEDYYRLPIETMIKDEDEEQQRSNVVNEEQEKENEEQFSWGVKLPQINPGSKHMAYAGAGCWASAHGPGAVAHGSARLAWACSEDRADTGMDGGLAGLPRMAGFRPEGHGDFFNRIIIILGLGTDINVGKSKSVKSFHHKSFRQKNFRRRFRRKNFGKLASFLLTYSDIFSTGSSDGNGTPKIPADNPLP</sequence>
<dbReference type="InterPro" id="IPR043017">
    <property type="entry name" value="WIYLD_dom_sf"/>
</dbReference>
<protein>
    <recommendedName>
        <fullName evidence="2">WIYLD domain-containing protein</fullName>
    </recommendedName>
</protein>
<evidence type="ECO:0000256" key="1">
    <source>
        <dbReference type="SAM" id="MobiDB-lite"/>
    </source>
</evidence>
<feature type="region of interest" description="Disordered" evidence="1">
    <location>
        <begin position="55"/>
        <end position="77"/>
    </location>
</feature>
<accession>A0A2I0XE41</accession>
<dbReference type="InterPro" id="IPR018848">
    <property type="entry name" value="WIYLD_domain"/>
</dbReference>
<organism evidence="3 4">
    <name type="scientific">Dendrobium catenatum</name>
    <dbReference type="NCBI Taxonomy" id="906689"/>
    <lineage>
        <taxon>Eukaryota</taxon>
        <taxon>Viridiplantae</taxon>
        <taxon>Streptophyta</taxon>
        <taxon>Embryophyta</taxon>
        <taxon>Tracheophyta</taxon>
        <taxon>Spermatophyta</taxon>
        <taxon>Magnoliopsida</taxon>
        <taxon>Liliopsida</taxon>
        <taxon>Asparagales</taxon>
        <taxon>Orchidaceae</taxon>
        <taxon>Epidendroideae</taxon>
        <taxon>Malaxideae</taxon>
        <taxon>Dendrobiinae</taxon>
        <taxon>Dendrobium</taxon>
    </lineage>
</organism>
<dbReference type="PANTHER" id="PTHR34271:SF1">
    <property type="entry name" value="NUCLEOLAR HISTONE METHYLTRANSFERASE-RELATED PROTEIN"/>
    <property type="match status" value="1"/>
</dbReference>
<evidence type="ECO:0000313" key="4">
    <source>
        <dbReference type="Proteomes" id="UP000233837"/>
    </source>
</evidence>
<dbReference type="PANTHER" id="PTHR34271">
    <property type="entry name" value="NUCLEOLAR HISTONE METHYLTRANSFERASE-RELATED PROTEIN"/>
    <property type="match status" value="1"/>
</dbReference>
<name>A0A2I0XE41_9ASPA</name>
<keyword evidence="4" id="KW-1185">Reference proteome</keyword>
<dbReference type="AlphaFoldDB" id="A0A2I0XE41"/>
<feature type="domain" description="WIYLD" evidence="2">
    <location>
        <begin position="1"/>
        <end position="57"/>
    </location>
</feature>
<dbReference type="Proteomes" id="UP000233837">
    <property type="component" value="Unassembled WGS sequence"/>
</dbReference>
<dbReference type="EMBL" id="KZ501954">
    <property type="protein sequence ID" value="PKU86175.1"/>
    <property type="molecule type" value="Genomic_DNA"/>
</dbReference>
<dbReference type="Pfam" id="PF10440">
    <property type="entry name" value="WIYLD"/>
    <property type="match status" value="1"/>
</dbReference>